<gene>
    <name evidence="1" type="ORF">ENJ65_03640</name>
</gene>
<dbReference type="AlphaFoldDB" id="A0A832N6F9"/>
<dbReference type="EMBL" id="DRNF01000229">
    <property type="protein sequence ID" value="HHJ80706.1"/>
    <property type="molecule type" value="Genomic_DNA"/>
</dbReference>
<reference evidence="1" key="1">
    <citation type="journal article" date="2020" name="mSystems">
        <title>Genome- and Community-Level Interaction Insights into Carbon Utilization and Element Cycling Functions of Hydrothermarchaeota in Hydrothermal Sediment.</title>
        <authorList>
            <person name="Zhou Z."/>
            <person name="Liu Y."/>
            <person name="Xu W."/>
            <person name="Pan J."/>
            <person name="Luo Z.H."/>
            <person name="Li M."/>
        </authorList>
    </citation>
    <scope>NUCLEOTIDE SEQUENCE [LARGE SCALE GENOMIC DNA]</scope>
    <source>
        <strain evidence="1">HyVt-505</strain>
    </source>
</reference>
<name>A0A832N6F9_9GAMM</name>
<dbReference type="Proteomes" id="UP000885832">
    <property type="component" value="Unassembled WGS sequence"/>
</dbReference>
<accession>A0A832N6F9</accession>
<protein>
    <submittedName>
        <fullName evidence="1">Uncharacterized protein</fullName>
    </submittedName>
</protein>
<organism evidence="1">
    <name type="scientific">Candidatus Tenderia electrophaga</name>
    <dbReference type="NCBI Taxonomy" id="1748243"/>
    <lineage>
        <taxon>Bacteria</taxon>
        <taxon>Pseudomonadati</taxon>
        <taxon>Pseudomonadota</taxon>
        <taxon>Gammaproteobacteria</taxon>
        <taxon>Candidatus Tenderiales</taxon>
        <taxon>Candidatus Tenderiaceae</taxon>
        <taxon>Candidatus Tenderia</taxon>
    </lineage>
</organism>
<comment type="caution">
    <text evidence="1">The sequence shown here is derived from an EMBL/GenBank/DDBJ whole genome shotgun (WGS) entry which is preliminary data.</text>
</comment>
<evidence type="ECO:0000313" key="1">
    <source>
        <dbReference type="EMBL" id="HHJ80706.1"/>
    </source>
</evidence>
<proteinExistence type="predicted"/>
<sequence length="70" mass="8082">MRDVLGGLEEIAAMLCYNPWPGDFEIIAIYPPNEENNQPQQEQTVVKNQPLPKAKVISYQQQRERLLRTA</sequence>